<organism evidence="2 3">
    <name type="scientific">Massilia aquatica</name>
    <dbReference type="NCBI Taxonomy" id="2609000"/>
    <lineage>
        <taxon>Bacteria</taxon>
        <taxon>Pseudomonadati</taxon>
        <taxon>Pseudomonadota</taxon>
        <taxon>Betaproteobacteria</taxon>
        <taxon>Burkholderiales</taxon>
        <taxon>Oxalobacteraceae</taxon>
        <taxon>Telluria group</taxon>
        <taxon>Massilia</taxon>
    </lineage>
</organism>
<sequence length="374" mass="39919">MQTTPGLAITPLRYDPAFEIEEEGEADTTKGMLDSLKHISSTTYEHSGHATRSVHAKSHGLLLGTLSVAEGLPAVYAQGLFAAPGTWQVAMRLSTTPGDVLDDKVSTPRGIGMKVVGVPGARVAGSEGDATQDFVLVNGPVFLAPSAKKFAGSLKPLAATTDKVPNLKLAFSAVLRGTEKLIEAVGGESGTIKSMGGHPETHPLGDTYFSQAPILYGDYMAKISLAPVSPELTALTGKELDLSGTPDGLRDAVMQHFATHGGEWILRVQLCTNLETMPIEDSSVEWPEEQSPWVTVAHLRALPQPAWSEGLAKAVDDGMQFNPWHALAAHRPIGSIMRVRKAAYAMSKQFRAQRNDMPIAEPRDLAMLAPLTAL</sequence>
<comment type="caution">
    <text evidence="2">The sequence shown here is derived from an EMBL/GenBank/DDBJ whole genome shotgun (WGS) entry which is preliminary data.</text>
</comment>
<comment type="function">
    <text evidence="1">Decomposes hydrogen peroxide into water and oxygen; serves to protect cells from the toxic effects of hydrogen peroxide.</text>
</comment>
<gene>
    <name evidence="2" type="ORF">F1609_03420</name>
</gene>
<dbReference type="InterPro" id="IPR020835">
    <property type="entry name" value="Catalase_sf"/>
</dbReference>
<dbReference type="CDD" id="cd08152">
    <property type="entry name" value="y4iL_like"/>
    <property type="match status" value="1"/>
</dbReference>
<dbReference type="EMBL" id="VVIW01000002">
    <property type="protein sequence ID" value="NHZ39220.1"/>
    <property type="molecule type" value="Genomic_DNA"/>
</dbReference>
<accession>A0ABX0M2B2</accession>
<dbReference type="Gene3D" id="2.40.180.10">
    <property type="entry name" value="Catalase core domain"/>
    <property type="match status" value="1"/>
</dbReference>
<name>A0ABX0M2B2_9BURK</name>
<reference evidence="2 3" key="1">
    <citation type="submission" date="2019-09" db="EMBL/GenBank/DDBJ databases">
        <title>Taxonomy of Antarctic Massilia spp.: description of Massilia rubra sp. nov., Massilia aquatica sp. nov., Massilia mucilaginosa sp. nov., Massilia frigida sp. nov. isolated from streams, lakes and regoliths.</title>
        <authorList>
            <person name="Holochova P."/>
            <person name="Sedlacek I."/>
            <person name="Kralova S."/>
            <person name="Maslanova I."/>
            <person name="Busse H.-J."/>
            <person name="Stankova E."/>
            <person name="Vrbovska V."/>
            <person name="Kovarovic V."/>
            <person name="Bartak M."/>
            <person name="Svec P."/>
            <person name="Pantucek R."/>
        </authorList>
    </citation>
    <scope>NUCLEOTIDE SEQUENCE [LARGE SCALE GENOMIC DNA]</scope>
    <source>
        <strain evidence="2 3">CCM 8693</strain>
    </source>
</reference>
<evidence type="ECO:0000313" key="3">
    <source>
        <dbReference type="Proteomes" id="UP000819052"/>
    </source>
</evidence>
<dbReference type="SUPFAM" id="SSF56634">
    <property type="entry name" value="Heme-dependent catalase-like"/>
    <property type="match status" value="1"/>
</dbReference>
<dbReference type="PANTHER" id="PTHR36195">
    <property type="entry name" value="DOMAIN PROTEIN, PUTATIVE (AFU_ORTHOLOGUE AFUA_5G01990)-RELATED-RELATED"/>
    <property type="match status" value="1"/>
</dbReference>
<dbReference type="Proteomes" id="UP000819052">
    <property type="component" value="Unassembled WGS sequence"/>
</dbReference>
<evidence type="ECO:0000313" key="2">
    <source>
        <dbReference type="EMBL" id="NHZ39220.1"/>
    </source>
</evidence>
<keyword evidence="3" id="KW-1185">Reference proteome</keyword>
<protein>
    <submittedName>
        <fullName evidence="2">Catalase family protein</fullName>
    </submittedName>
</protein>
<dbReference type="RefSeq" id="WP_167074741.1">
    <property type="nucleotide sequence ID" value="NZ_VVIW01000002.1"/>
</dbReference>
<proteinExistence type="predicted"/>
<evidence type="ECO:0000256" key="1">
    <source>
        <dbReference type="ARBA" id="ARBA00002974"/>
    </source>
</evidence>
<dbReference type="PANTHER" id="PTHR36195:SF4">
    <property type="entry name" value="DOMAIN PROTEIN, PUTATIVE (AFU_ORTHOLOGUE AFUA_5G01990)-RELATED"/>
    <property type="match status" value="1"/>
</dbReference>